<accession>A0A645J4Y0</accession>
<comment type="caution">
    <text evidence="1">The sequence shown here is derived from an EMBL/GenBank/DDBJ whole genome shotgun (WGS) entry which is preliminary data.</text>
</comment>
<gene>
    <name evidence="1" type="ORF">SDC9_203218</name>
</gene>
<sequence length="98" mass="11434">MLIFLLKTVPIDLNSDLEHKSTTYFIFCNVDIAKKSEIFVLLANNAIKISIITEFPTDKTFYFCFFIPVNQFISTTQIFSFVSKNILRKLNPTRQIFI</sequence>
<organism evidence="1">
    <name type="scientific">bioreactor metagenome</name>
    <dbReference type="NCBI Taxonomy" id="1076179"/>
    <lineage>
        <taxon>unclassified sequences</taxon>
        <taxon>metagenomes</taxon>
        <taxon>ecological metagenomes</taxon>
    </lineage>
</organism>
<name>A0A645J4Y0_9ZZZZ</name>
<protein>
    <submittedName>
        <fullName evidence="1">Uncharacterized protein</fullName>
    </submittedName>
</protein>
<proteinExistence type="predicted"/>
<evidence type="ECO:0000313" key="1">
    <source>
        <dbReference type="EMBL" id="MPN55534.1"/>
    </source>
</evidence>
<dbReference type="EMBL" id="VSSQ01124921">
    <property type="protein sequence ID" value="MPN55534.1"/>
    <property type="molecule type" value="Genomic_DNA"/>
</dbReference>
<dbReference type="AlphaFoldDB" id="A0A645J4Y0"/>
<reference evidence="1" key="1">
    <citation type="submission" date="2019-08" db="EMBL/GenBank/DDBJ databases">
        <authorList>
            <person name="Kucharzyk K."/>
            <person name="Murdoch R.W."/>
            <person name="Higgins S."/>
            <person name="Loffler F."/>
        </authorList>
    </citation>
    <scope>NUCLEOTIDE SEQUENCE</scope>
</reference>